<dbReference type="InterPro" id="IPR020843">
    <property type="entry name" value="ER"/>
</dbReference>
<dbReference type="Pfam" id="PF13602">
    <property type="entry name" value="ADH_zinc_N_2"/>
    <property type="match status" value="1"/>
</dbReference>
<sequence length="321" mass="34323">MKAIQIMGDKDAPNIRLSDTLPKPDPKEREILIKVFAAGITADEVTWPELYTTSNRVPGHDISGIVEALGPEYSGSLSVGDGVFAMLRANTSQGGQAEYAIALPDEVALKPTSLSHGEAAALPIPILTAWEAIFTHAKLQKGAKVLVTGASGAVGLMLVQIASHLLGAEVTGLASPQNHARLKELGASQVLDYQSSNWEQMIDNVDAVFDTVGGAVLDRAWETVKKDGVIVTVADPPPPWAFGEGQPSQLQDHPYVKWIYFILTPSSESLEAVGALLDKGSVKPLEVKIFPVESALEAWTYAGQRGRQGKAVIKFPRQLIS</sequence>
<evidence type="ECO:0000313" key="2">
    <source>
        <dbReference type="EMBL" id="RDW63277.1"/>
    </source>
</evidence>
<keyword evidence="3" id="KW-1185">Reference proteome</keyword>
<dbReference type="Gene3D" id="3.90.180.10">
    <property type="entry name" value="Medium-chain alcohol dehydrogenases, catalytic domain"/>
    <property type="match status" value="1"/>
</dbReference>
<evidence type="ECO:0000313" key="3">
    <source>
        <dbReference type="Proteomes" id="UP000256645"/>
    </source>
</evidence>
<dbReference type="AlphaFoldDB" id="A0A3D8QNA4"/>
<feature type="domain" description="Enoyl reductase (ER)" evidence="1">
    <location>
        <begin position="10"/>
        <end position="313"/>
    </location>
</feature>
<dbReference type="InterPro" id="IPR013154">
    <property type="entry name" value="ADH-like_N"/>
</dbReference>
<comment type="caution">
    <text evidence="2">The sequence shown here is derived from an EMBL/GenBank/DDBJ whole genome shotgun (WGS) entry which is preliminary data.</text>
</comment>
<dbReference type="STRING" id="1849047.A0A3D8QNA4"/>
<protein>
    <submittedName>
        <fullName evidence="2">Reticulon-4-interacting protein 1</fullName>
    </submittedName>
</protein>
<reference evidence="2 3" key="1">
    <citation type="journal article" date="2018" name="IMA Fungus">
        <title>IMA Genome-F 9: Draft genome sequence of Annulohypoxylon stygium, Aspergillus mulundensis, Berkeleyomyces basicola (syn. Thielaviopsis basicola), Ceratocystis smalleyi, two Cercospora beticola strains, Coleophoma cylindrospora, Fusarium fracticaudum, Phialophora cf. hyalina, and Morchella septimelata.</title>
        <authorList>
            <person name="Wingfield B.D."/>
            <person name="Bills G.F."/>
            <person name="Dong Y."/>
            <person name="Huang W."/>
            <person name="Nel W.J."/>
            <person name="Swalarsk-Parry B.S."/>
            <person name="Vaghefi N."/>
            <person name="Wilken P.M."/>
            <person name="An Z."/>
            <person name="de Beer Z.W."/>
            <person name="De Vos L."/>
            <person name="Chen L."/>
            <person name="Duong T.A."/>
            <person name="Gao Y."/>
            <person name="Hammerbacher A."/>
            <person name="Kikkert J.R."/>
            <person name="Li Y."/>
            <person name="Li H."/>
            <person name="Li K."/>
            <person name="Li Q."/>
            <person name="Liu X."/>
            <person name="Ma X."/>
            <person name="Naidoo K."/>
            <person name="Pethybridge S.J."/>
            <person name="Sun J."/>
            <person name="Steenkamp E.T."/>
            <person name="van der Nest M.A."/>
            <person name="van Wyk S."/>
            <person name="Wingfield M.J."/>
            <person name="Xiong C."/>
            <person name="Yue Q."/>
            <person name="Zhang X."/>
        </authorList>
    </citation>
    <scope>NUCLEOTIDE SEQUENCE [LARGE SCALE GENOMIC DNA]</scope>
    <source>
        <strain evidence="2 3">BP6252</strain>
    </source>
</reference>
<evidence type="ECO:0000259" key="1">
    <source>
        <dbReference type="SMART" id="SM00829"/>
    </source>
</evidence>
<dbReference type="InterPro" id="IPR011032">
    <property type="entry name" value="GroES-like_sf"/>
</dbReference>
<dbReference type="SUPFAM" id="SSF51735">
    <property type="entry name" value="NAD(P)-binding Rossmann-fold domains"/>
    <property type="match status" value="1"/>
</dbReference>
<accession>A0A3D8QNA4</accession>
<dbReference type="GO" id="GO:0016491">
    <property type="term" value="F:oxidoreductase activity"/>
    <property type="evidence" value="ECO:0007669"/>
    <property type="project" value="InterPro"/>
</dbReference>
<name>A0A3D8QNA4_9HELO</name>
<dbReference type="PANTHER" id="PTHR11695:SF294">
    <property type="entry name" value="RETICULON-4-INTERACTING PROTEIN 1, MITOCHONDRIAL"/>
    <property type="match status" value="1"/>
</dbReference>
<dbReference type="SMART" id="SM00829">
    <property type="entry name" value="PKS_ER"/>
    <property type="match status" value="1"/>
</dbReference>
<gene>
    <name evidence="2" type="ORF">BP6252_10822</name>
</gene>
<dbReference type="Pfam" id="PF08240">
    <property type="entry name" value="ADH_N"/>
    <property type="match status" value="1"/>
</dbReference>
<proteinExistence type="predicted"/>
<dbReference type="EMBL" id="PDLM01000013">
    <property type="protein sequence ID" value="RDW63277.1"/>
    <property type="molecule type" value="Genomic_DNA"/>
</dbReference>
<dbReference type="SUPFAM" id="SSF50129">
    <property type="entry name" value="GroES-like"/>
    <property type="match status" value="1"/>
</dbReference>
<dbReference type="CDD" id="cd05289">
    <property type="entry name" value="MDR_like_2"/>
    <property type="match status" value="1"/>
</dbReference>
<dbReference type="OrthoDB" id="3509362at2759"/>
<dbReference type="Proteomes" id="UP000256645">
    <property type="component" value="Unassembled WGS sequence"/>
</dbReference>
<dbReference type="Gene3D" id="3.40.50.720">
    <property type="entry name" value="NAD(P)-binding Rossmann-like Domain"/>
    <property type="match status" value="1"/>
</dbReference>
<dbReference type="InterPro" id="IPR050700">
    <property type="entry name" value="YIM1/Zinc_Alcohol_DH_Fams"/>
</dbReference>
<organism evidence="2 3">
    <name type="scientific">Coleophoma cylindrospora</name>
    <dbReference type="NCBI Taxonomy" id="1849047"/>
    <lineage>
        <taxon>Eukaryota</taxon>
        <taxon>Fungi</taxon>
        <taxon>Dikarya</taxon>
        <taxon>Ascomycota</taxon>
        <taxon>Pezizomycotina</taxon>
        <taxon>Leotiomycetes</taxon>
        <taxon>Helotiales</taxon>
        <taxon>Dermateaceae</taxon>
        <taxon>Coleophoma</taxon>
    </lineage>
</organism>
<dbReference type="InterPro" id="IPR036291">
    <property type="entry name" value="NAD(P)-bd_dom_sf"/>
</dbReference>
<dbReference type="PANTHER" id="PTHR11695">
    <property type="entry name" value="ALCOHOL DEHYDROGENASE RELATED"/>
    <property type="match status" value="1"/>
</dbReference>